<keyword evidence="4 7" id="KW-1133">Transmembrane helix</keyword>
<evidence type="ECO:0000256" key="6">
    <source>
        <dbReference type="ARBA" id="ARBA00029467"/>
    </source>
</evidence>
<evidence type="ECO:0000256" key="7">
    <source>
        <dbReference type="SAM" id="Phobius"/>
    </source>
</evidence>
<dbReference type="InterPro" id="IPR052222">
    <property type="entry name" value="DESIGUAL"/>
</dbReference>
<evidence type="ECO:0000256" key="3">
    <source>
        <dbReference type="ARBA" id="ARBA00022729"/>
    </source>
</evidence>
<dbReference type="AlphaFoldDB" id="A0A8T0I6D8"/>
<comment type="subcellular location">
    <subcellularLocation>
        <location evidence="1">Endomembrane system</location>
        <topology evidence="1">Multi-pass membrane protein</topology>
    </subcellularLocation>
</comment>
<dbReference type="Pfam" id="PF06749">
    <property type="entry name" value="DUF1218"/>
    <property type="match status" value="1"/>
</dbReference>
<feature type="transmembrane region" description="Helical" evidence="7">
    <location>
        <begin position="52"/>
        <end position="73"/>
    </location>
</feature>
<comment type="similarity">
    <text evidence="6">Belongs to the DESIGUAL family.</text>
</comment>
<accession>A0A8T0I6D8</accession>
<evidence type="ECO:0000256" key="1">
    <source>
        <dbReference type="ARBA" id="ARBA00004127"/>
    </source>
</evidence>
<dbReference type="PANTHER" id="PTHR31769">
    <property type="entry name" value="OS07G0462200 PROTEIN-RELATED"/>
    <property type="match status" value="1"/>
</dbReference>
<organism evidence="8 9">
    <name type="scientific">Ceratodon purpureus</name>
    <name type="common">Fire moss</name>
    <name type="synonym">Dicranum purpureum</name>
    <dbReference type="NCBI Taxonomy" id="3225"/>
    <lineage>
        <taxon>Eukaryota</taxon>
        <taxon>Viridiplantae</taxon>
        <taxon>Streptophyta</taxon>
        <taxon>Embryophyta</taxon>
        <taxon>Bryophyta</taxon>
        <taxon>Bryophytina</taxon>
        <taxon>Bryopsida</taxon>
        <taxon>Dicranidae</taxon>
        <taxon>Pseudoditrichales</taxon>
        <taxon>Ditrichaceae</taxon>
        <taxon>Ceratodon</taxon>
    </lineage>
</organism>
<proteinExistence type="inferred from homology"/>
<gene>
    <name evidence="8" type="ORF">KC19_5G195500</name>
</gene>
<dbReference type="OrthoDB" id="2015495at2759"/>
<evidence type="ECO:0000256" key="2">
    <source>
        <dbReference type="ARBA" id="ARBA00022692"/>
    </source>
</evidence>
<evidence type="ECO:0000313" key="8">
    <source>
        <dbReference type="EMBL" id="KAG0577973.1"/>
    </source>
</evidence>
<keyword evidence="2 7" id="KW-0812">Transmembrane</keyword>
<reference evidence="8" key="1">
    <citation type="submission" date="2020-06" db="EMBL/GenBank/DDBJ databases">
        <title>WGS assembly of Ceratodon purpureus strain R40.</title>
        <authorList>
            <person name="Carey S.B."/>
            <person name="Jenkins J."/>
            <person name="Shu S."/>
            <person name="Lovell J.T."/>
            <person name="Sreedasyam A."/>
            <person name="Maumus F."/>
            <person name="Tiley G.P."/>
            <person name="Fernandez-Pozo N."/>
            <person name="Barry K."/>
            <person name="Chen C."/>
            <person name="Wang M."/>
            <person name="Lipzen A."/>
            <person name="Daum C."/>
            <person name="Saski C.A."/>
            <person name="Payton A.C."/>
            <person name="Mcbreen J.C."/>
            <person name="Conrad R.E."/>
            <person name="Kollar L.M."/>
            <person name="Olsson S."/>
            <person name="Huttunen S."/>
            <person name="Landis J.B."/>
            <person name="Wickett N.J."/>
            <person name="Johnson M.G."/>
            <person name="Rensing S.A."/>
            <person name="Grimwood J."/>
            <person name="Schmutz J."/>
            <person name="Mcdaniel S.F."/>
        </authorList>
    </citation>
    <scope>NUCLEOTIDE SEQUENCE</scope>
    <source>
        <strain evidence="8">R40</strain>
    </source>
</reference>
<feature type="transmembrane region" description="Helical" evidence="7">
    <location>
        <begin position="144"/>
        <end position="166"/>
    </location>
</feature>
<dbReference type="EMBL" id="CM026425">
    <property type="protein sequence ID" value="KAG0577973.1"/>
    <property type="molecule type" value="Genomic_DNA"/>
</dbReference>
<evidence type="ECO:0000256" key="4">
    <source>
        <dbReference type="ARBA" id="ARBA00022989"/>
    </source>
</evidence>
<dbReference type="GO" id="GO:0012505">
    <property type="term" value="C:endomembrane system"/>
    <property type="evidence" value="ECO:0007669"/>
    <property type="project" value="UniProtKB-SubCell"/>
</dbReference>
<dbReference type="InterPro" id="IPR009606">
    <property type="entry name" value="DEAL/Modifying_wall_lignin1/2"/>
</dbReference>
<evidence type="ECO:0000256" key="5">
    <source>
        <dbReference type="ARBA" id="ARBA00023136"/>
    </source>
</evidence>
<keyword evidence="3" id="KW-0732">Signal</keyword>
<sequence>MGRVSWPVLGTALFFDILAFGLACGALARRSTGTAVYAEPGYLTCGYTKDTSTGLAAAAFVFLIFGQVLITAVTKCFCCGRETYQPGFSRVCALLLLIFSWLTFVIAECFLLAGAIVNNVRTTGEVDVGVTSADEVNCRMVKKAIFATAVAFTFLTVLFSILYYFLQAKAEGKERQWTSYRGEADPYGEHDGPTIGMTAYN</sequence>
<keyword evidence="9" id="KW-1185">Reference proteome</keyword>
<comment type="caution">
    <text evidence="8">The sequence shown here is derived from an EMBL/GenBank/DDBJ whole genome shotgun (WGS) entry which is preliminary data.</text>
</comment>
<protein>
    <submittedName>
        <fullName evidence="8">Uncharacterized protein</fullName>
    </submittedName>
</protein>
<feature type="transmembrane region" description="Helical" evidence="7">
    <location>
        <begin position="94"/>
        <end position="117"/>
    </location>
</feature>
<keyword evidence="5 7" id="KW-0472">Membrane</keyword>
<dbReference type="Proteomes" id="UP000822688">
    <property type="component" value="Chromosome 5"/>
</dbReference>
<evidence type="ECO:0000313" key="9">
    <source>
        <dbReference type="Proteomes" id="UP000822688"/>
    </source>
</evidence>
<name>A0A8T0I6D8_CERPU</name>